<feature type="region of interest" description="Disordered" evidence="1">
    <location>
        <begin position="130"/>
        <end position="166"/>
    </location>
</feature>
<gene>
    <name evidence="3" type="ORF">Taro_018051</name>
</gene>
<evidence type="ECO:0000256" key="1">
    <source>
        <dbReference type="SAM" id="MobiDB-lite"/>
    </source>
</evidence>
<keyword evidence="4" id="KW-1185">Reference proteome</keyword>
<keyword evidence="2" id="KW-0472">Membrane</keyword>
<evidence type="ECO:0000313" key="3">
    <source>
        <dbReference type="EMBL" id="MQL85537.1"/>
    </source>
</evidence>
<organism evidence="3 4">
    <name type="scientific">Colocasia esculenta</name>
    <name type="common">Wild taro</name>
    <name type="synonym">Arum esculentum</name>
    <dbReference type="NCBI Taxonomy" id="4460"/>
    <lineage>
        <taxon>Eukaryota</taxon>
        <taxon>Viridiplantae</taxon>
        <taxon>Streptophyta</taxon>
        <taxon>Embryophyta</taxon>
        <taxon>Tracheophyta</taxon>
        <taxon>Spermatophyta</taxon>
        <taxon>Magnoliopsida</taxon>
        <taxon>Liliopsida</taxon>
        <taxon>Araceae</taxon>
        <taxon>Aroideae</taxon>
        <taxon>Colocasieae</taxon>
        <taxon>Colocasia</taxon>
    </lineage>
</organism>
<dbReference type="AlphaFoldDB" id="A0A843UST4"/>
<protein>
    <submittedName>
        <fullName evidence="3">Uncharacterized protein</fullName>
    </submittedName>
</protein>
<evidence type="ECO:0000313" key="4">
    <source>
        <dbReference type="Proteomes" id="UP000652761"/>
    </source>
</evidence>
<dbReference type="EMBL" id="NMUH01000834">
    <property type="protein sequence ID" value="MQL85537.1"/>
    <property type="molecule type" value="Genomic_DNA"/>
</dbReference>
<keyword evidence="2" id="KW-0812">Transmembrane</keyword>
<comment type="caution">
    <text evidence="3">The sequence shown here is derived from an EMBL/GenBank/DDBJ whole genome shotgun (WGS) entry which is preliminary data.</text>
</comment>
<dbReference type="Proteomes" id="UP000652761">
    <property type="component" value="Unassembled WGS sequence"/>
</dbReference>
<evidence type="ECO:0000256" key="2">
    <source>
        <dbReference type="SAM" id="Phobius"/>
    </source>
</evidence>
<sequence>MRGECPEVKKKLKKNKFTFKKAKAMMATWSDEDEDDNAHGRSEDEEIQCLMARSEDSNEVDTSSGQVDTGSENKLMKLKRILKKKILKKRLLKKKILRNTLLKNKFHKINFLKHKINRVRQQLEIAPPHSDLTFSMAPPSKRLASRRRPISPKADNGSRAPAERRSKHRDDWLLELIVSPNRQTSKVRGSFTKFVQPRFVDFKSLEDMFPSLQPLFDTQGWTTFLYSHKWYSPVTVTEFYNNLEFSVQSDELYTTTGESQGLSRARRRMLNKSLIRMMKMMVVMKTPKQSPWMLRGMMMLLLKTKHHGIQHHPFEILLLVRWPNYRINSLRALTISMLVLIMLIHGWMHWPHSCANSASAYQALYGVS</sequence>
<accession>A0A843UST4</accession>
<reference evidence="3" key="1">
    <citation type="submission" date="2017-07" db="EMBL/GenBank/DDBJ databases">
        <title>Taro Niue Genome Assembly and Annotation.</title>
        <authorList>
            <person name="Atibalentja N."/>
            <person name="Keating K."/>
            <person name="Fields C.J."/>
        </authorList>
    </citation>
    <scope>NUCLEOTIDE SEQUENCE</scope>
    <source>
        <strain evidence="3">Niue_2</strain>
        <tissue evidence="3">Leaf</tissue>
    </source>
</reference>
<name>A0A843UST4_COLES</name>
<feature type="transmembrane region" description="Helical" evidence="2">
    <location>
        <begin position="330"/>
        <end position="350"/>
    </location>
</feature>
<keyword evidence="2" id="KW-1133">Transmembrane helix</keyword>
<proteinExistence type="predicted"/>